<feature type="compositionally biased region" description="Low complexity" evidence="1">
    <location>
        <begin position="517"/>
        <end position="531"/>
    </location>
</feature>
<reference evidence="3" key="1">
    <citation type="submission" date="2022-11" db="EMBL/GenBank/DDBJ databases">
        <title>Centuries of genome instability and evolution in soft-shell clam transmissible cancer (bioRxiv).</title>
        <authorList>
            <person name="Hart S.F.M."/>
            <person name="Yonemitsu M.A."/>
            <person name="Giersch R.M."/>
            <person name="Beal B.F."/>
            <person name="Arriagada G."/>
            <person name="Davis B.W."/>
            <person name="Ostrander E.A."/>
            <person name="Goff S.P."/>
            <person name="Metzger M.J."/>
        </authorList>
    </citation>
    <scope>NUCLEOTIDE SEQUENCE</scope>
    <source>
        <strain evidence="3">MELC-2E11</strain>
        <tissue evidence="3">Siphon/mantle</tissue>
    </source>
</reference>
<proteinExistence type="predicted"/>
<evidence type="ECO:0000256" key="1">
    <source>
        <dbReference type="SAM" id="MobiDB-lite"/>
    </source>
</evidence>
<dbReference type="Gene3D" id="2.60.40.10">
    <property type="entry name" value="Immunoglobulins"/>
    <property type="match status" value="1"/>
</dbReference>
<protein>
    <recommendedName>
        <fullName evidence="2">Rel homology dimerisation domain-containing protein</fullName>
    </recommendedName>
</protein>
<dbReference type="Pfam" id="PF16179">
    <property type="entry name" value="RHD_dimer"/>
    <property type="match status" value="1"/>
</dbReference>
<feature type="compositionally biased region" description="Low complexity" evidence="1">
    <location>
        <begin position="432"/>
        <end position="443"/>
    </location>
</feature>
<dbReference type="InterPro" id="IPR032397">
    <property type="entry name" value="RHD_dimer"/>
</dbReference>
<feature type="compositionally biased region" description="Polar residues" evidence="1">
    <location>
        <begin position="626"/>
        <end position="643"/>
    </location>
</feature>
<name>A0ABY7FET7_MYAAR</name>
<dbReference type="EMBL" id="CP111022">
    <property type="protein sequence ID" value="WAR19659.1"/>
    <property type="molecule type" value="Genomic_DNA"/>
</dbReference>
<sequence>MLPIGTEYNESWQGLTATTMMATEKPPSQGIDLPSFKSPVTYRQPPPRVQSTRKEMTYTIDPNELLRGAELLTGVSVVMPTKGQKEKDYLSEKQGYLEGELHCKVKTNQPGIIIRQRDELGKVVWETMMKGDDLTVVKKAVVKFVPPPYRNPDIMHDVEVEVCLADMKTKKETAPIPFTYTGADEYGMQNKARKRKLTMDDHNGFASALSDQESVEFGQRAASAYKKRRALMRPSESDESSSEGSSLAGQSYTMMTSVQVTDDNTAISVQGGTHENMDVVLHTAQQGKNVPFSSYTSAVQPQAGQSFSQMLSDSETHTPAPLSGGFAPEQTQAQTATSQVYQTATTEQQGTTSGYDTNIQTATPANSQLAGTSNTELSNQLASHGGVTVVRDDMFPNLPKLKSNQQLLLINGQFVVLNDDTVEPEETEIENQPSVSTQSQPQQNKGNLFNNFAVPRRPATTELSQLSVNHGNQPQLQRNTAPLPPSINQTLAQQNSSDLMSSGLQALLASWKPGPNPTQQPQQQQQQQQLLSSGLATLLAGMPGPNPTQQALQNQQIMLQLMTNMQQQLQQQQQQNLQQQQQSYEDPIQGQDDPLSDSDLECDGRVDSFGVQEVVIDSNATDDEQNITPDSVQQIASVNKSNI</sequence>
<feature type="compositionally biased region" description="Polar residues" evidence="1">
    <location>
        <begin position="295"/>
        <end position="313"/>
    </location>
</feature>
<dbReference type="SUPFAM" id="SSF81296">
    <property type="entry name" value="E set domains"/>
    <property type="match status" value="1"/>
</dbReference>
<dbReference type="Proteomes" id="UP001164746">
    <property type="component" value="Chromosome 11"/>
</dbReference>
<keyword evidence="4" id="KW-1185">Reference proteome</keyword>
<feature type="domain" description="Rel homology dimerisation" evidence="2">
    <location>
        <begin position="104"/>
        <end position="182"/>
    </location>
</feature>
<evidence type="ECO:0000313" key="4">
    <source>
        <dbReference type="Proteomes" id="UP001164746"/>
    </source>
</evidence>
<feature type="region of interest" description="Disordered" evidence="1">
    <location>
        <begin position="467"/>
        <end position="489"/>
    </location>
</feature>
<feature type="region of interest" description="Disordered" evidence="1">
    <location>
        <begin position="226"/>
        <end position="249"/>
    </location>
</feature>
<feature type="compositionally biased region" description="Low complexity" evidence="1">
    <location>
        <begin position="572"/>
        <end position="582"/>
    </location>
</feature>
<dbReference type="InterPro" id="IPR013783">
    <property type="entry name" value="Ig-like_fold"/>
</dbReference>
<feature type="region of interest" description="Disordered" evidence="1">
    <location>
        <begin position="424"/>
        <end position="450"/>
    </location>
</feature>
<gene>
    <name evidence="3" type="ORF">MAR_001497</name>
</gene>
<accession>A0ABY7FET7</accession>
<evidence type="ECO:0000313" key="3">
    <source>
        <dbReference type="EMBL" id="WAR19659.1"/>
    </source>
</evidence>
<organism evidence="3 4">
    <name type="scientific">Mya arenaria</name>
    <name type="common">Soft-shell clam</name>
    <dbReference type="NCBI Taxonomy" id="6604"/>
    <lineage>
        <taxon>Eukaryota</taxon>
        <taxon>Metazoa</taxon>
        <taxon>Spiralia</taxon>
        <taxon>Lophotrochozoa</taxon>
        <taxon>Mollusca</taxon>
        <taxon>Bivalvia</taxon>
        <taxon>Autobranchia</taxon>
        <taxon>Heteroconchia</taxon>
        <taxon>Euheterodonta</taxon>
        <taxon>Imparidentia</taxon>
        <taxon>Neoheterodontei</taxon>
        <taxon>Myida</taxon>
        <taxon>Myoidea</taxon>
        <taxon>Myidae</taxon>
        <taxon>Mya</taxon>
    </lineage>
</organism>
<feature type="region of interest" description="Disordered" evidence="1">
    <location>
        <begin position="295"/>
        <end position="336"/>
    </location>
</feature>
<evidence type="ECO:0000259" key="2">
    <source>
        <dbReference type="Pfam" id="PF16179"/>
    </source>
</evidence>
<feature type="region of interest" description="Disordered" evidence="1">
    <location>
        <begin position="509"/>
        <end position="531"/>
    </location>
</feature>
<feature type="region of interest" description="Disordered" evidence="1">
    <location>
        <begin position="572"/>
        <end position="643"/>
    </location>
</feature>
<dbReference type="InterPro" id="IPR014756">
    <property type="entry name" value="Ig_E-set"/>
</dbReference>